<dbReference type="NCBIfam" id="TIGR00756">
    <property type="entry name" value="PPR"/>
    <property type="match status" value="12"/>
</dbReference>
<dbReference type="Pfam" id="PF12854">
    <property type="entry name" value="PPR_1"/>
    <property type="match status" value="1"/>
</dbReference>
<dbReference type="EMBL" id="JAHRHJ020000006">
    <property type="protein sequence ID" value="KAH9313013.1"/>
    <property type="molecule type" value="Genomic_DNA"/>
</dbReference>
<proteinExistence type="predicted"/>
<dbReference type="InterPro" id="IPR046960">
    <property type="entry name" value="PPR_At4g14850-like_plant"/>
</dbReference>
<dbReference type="Proteomes" id="UP000824469">
    <property type="component" value="Unassembled WGS sequence"/>
</dbReference>
<accession>A0AA38G0Q0</accession>
<sequence length="834" mass="92686">ARRWKNCACPHDFKWIGGKLFSGGTKLVVMYVKCRSLEFARQMFDIMPQRGVVSETALLAGYAKSGRTDDARQVFDKMLERNAISWNAMIAGYGQVGNGVEGLRLFYQMGLVGMKATHFTLSNIVGICAGLEALENGLQVHGQIIKMGFESGVAVGNALIDMYAKCGNVNEACSVFGNMHDRDVVSWTAMIAGYAQNDRIEDARQLFDRMFEKNVVSWNAMIGGYVQNDLNEEALLLFDQMQREGKTPNQSTYVSVLKACASLLDLRKGNQVHGRIIKMGFESDVHVGSTLIDMYAKCKTLDDAREVFNTMAARNVVSWSVMVTGYAQHGSMDDAEQIFEKMPERNVVSWNAMIAGNVQIGQVDVALKLFVEMQCDGVKPNEFTFSSVLSACASSYELEQGKQVHALIIHKEFDSNLSIGNALITMYAKNGKIDNACKVFNKMSKQDVVSWTAMIAGYAENGRTEEARRLFDRMPIRNVVSWNAMITAYIQNGKMEDAFQIFSKMSDRNLITWNAMIAVHACEEALGIFFKMHQTGITPDQFTFAGVLSVCTNLTALEKGKQVHAYIIKKDFELDILVSNALISMYGKCGDVDNARQVLDKMQERDTISWNAMIAGYAQHGSGNKALELFEHMQQLGVKPNHITFIGVLSACSHAGLVNEGLYHFQCMSQDYHISPRADHYACMVDLLGRAGHLDEAKNLINSMPCEPDAVVWGALLGACKIHANMELGKFAAENLLKLEPQNAAAYVALSNLCAMIGRRDEAAKVRILMRERGVKKKPGYSWIEIKNRVHTFIVGDRSHSQTEKIYALLASLHMQMKAAGYVPEPICLAHDVE</sequence>
<feature type="non-terminal residue" evidence="3">
    <location>
        <position position="834"/>
    </location>
</feature>
<comment type="caution">
    <text evidence="3">The sequence shown here is derived from an EMBL/GenBank/DDBJ whole genome shotgun (WGS) entry which is preliminary data.</text>
</comment>
<feature type="repeat" description="PPR" evidence="2">
    <location>
        <begin position="416"/>
        <end position="446"/>
    </location>
</feature>
<feature type="repeat" description="PPR" evidence="2">
    <location>
        <begin position="214"/>
        <end position="248"/>
    </location>
</feature>
<feature type="repeat" description="PPR" evidence="2">
    <location>
        <begin position="482"/>
        <end position="512"/>
    </location>
</feature>
<dbReference type="AlphaFoldDB" id="A0AA38G0Q0"/>
<reference evidence="3 4" key="1">
    <citation type="journal article" date="2021" name="Nat. Plants">
        <title>The Taxus genome provides insights into paclitaxel biosynthesis.</title>
        <authorList>
            <person name="Xiong X."/>
            <person name="Gou J."/>
            <person name="Liao Q."/>
            <person name="Li Y."/>
            <person name="Zhou Q."/>
            <person name="Bi G."/>
            <person name="Li C."/>
            <person name="Du R."/>
            <person name="Wang X."/>
            <person name="Sun T."/>
            <person name="Guo L."/>
            <person name="Liang H."/>
            <person name="Lu P."/>
            <person name="Wu Y."/>
            <person name="Zhang Z."/>
            <person name="Ro D.K."/>
            <person name="Shang Y."/>
            <person name="Huang S."/>
            <person name="Yan J."/>
        </authorList>
    </citation>
    <scope>NUCLEOTIDE SEQUENCE [LARGE SCALE GENOMIC DNA]</scope>
    <source>
        <strain evidence="3">Ta-2019</strain>
    </source>
</reference>
<dbReference type="FunFam" id="1.25.40.10:FF:000393">
    <property type="entry name" value="Pentatricopeptide repeat-containing protein At1g20230"/>
    <property type="match status" value="1"/>
</dbReference>
<feature type="repeat" description="PPR" evidence="2">
    <location>
        <begin position="447"/>
        <end position="481"/>
    </location>
</feature>
<dbReference type="FunFam" id="1.25.40.10:FF:000366">
    <property type="entry name" value="Pentatricopeptide (PPR) repeat-containing protein"/>
    <property type="match status" value="1"/>
</dbReference>
<dbReference type="InterPro" id="IPR002885">
    <property type="entry name" value="PPR_rpt"/>
</dbReference>
<name>A0AA38G0Q0_TAXCH</name>
<dbReference type="InterPro" id="IPR011990">
    <property type="entry name" value="TPR-like_helical_dom_sf"/>
</dbReference>
<protein>
    <submittedName>
        <fullName evidence="3">Uncharacterized protein</fullName>
    </submittedName>
</protein>
<dbReference type="FunFam" id="1.25.40.10:FF:000442">
    <property type="entry name" value="Pentatricopeptide repeat-containing protein At3g49710"/>
    <property type="match status" value="1"/>
</dbReference>
<feature type="repeat" description="PPR" evidence="2">
    <location>
        <begin position="606"/>
        <end position="640"/>
    </location>
</feature>
<dbReference type="Pfam" id="PF13041">
    <property type="entry name" value="PPR_2"/>
    <property type="match status" value="4"/>
</dbReference>
<feature type="repeat" description="PPR" evidence="2">
    <location>
        <begin position="183"/>
        <end position="213"/>
    </location>
</feature>
<dbReference type="SUPFAM" id="SSF81901">
    <property type="entry name" value="HCP-like"/>
    <property type="match status" value="1"/>
</dbReference>
<dbReference type="Gene3D" id="1.25.40.10">
    <property type="entry name" value="Tetratricopeptide repeat domain"/>
    <property type="match status" value="7"/>
</dbReference>
<feature type="repeat" description="PPR" evidence="2">
    <location>
        <begin position="51"/>
        <end position="85"/>
    </location>
</feature>
<feature type="repeat" description="PPR" evidence="2">
    <location>
        <begin position="575"/>
        <end position="605"/>
    </location>
</feature>
<evidence type="ECO:0000256" key="2">
    <source>
        <dbReference type="PROSITE-ProRule" id="PRU00708"/>
    </source>
</evidence>
<dbReference type="PANTHER" id="PTHR47926">
    <property type="entry name" value="PENTATRICOPEPTIDE REPEAT-CONTAINING PROTEIN"/>
    <property type="match status" value="1"/>
</dbReference>
<dbReference type="PROSITE" id="PS51375">
    <property type="entry name" value="PPR"/>
    <property type="match status" value="9"/>
</dbReference>
<dbReference type="FunFam" id="1.25.40.10:FF:000348">
    <property type="entry name" value="Pentatricopeptide repeat-containing protein chloroplastic"/>
    <property type="match status" value="1"/>
</dbReference>
<dbReference type="PANTHER" id="PTHR47926:SF533">
    <property type="entry name" value="DYW DOMAIN-CONTAINING PROTEIN"/>
    <property type="match status" value="1"/>
</dbReference>
<organism evidence="3 4">
    <name type="scientific">Taxus chinensis</name>
    <name type="common">Chinese yew</name>
    <name type="synonym">Taxus wallichiana var. chinensis</name>
    <dbReference type="NCBI Taxonomy" id="29808"/>
    <lineage>
        <taxon>Eukaryota</taxon>
        <taxon>Viridiplantae</taxon>
        <taxon>Streptophyta</taxon>
        <taxon>Embryophyta</taxon>
        <taxon>Tracheophyta</taxon>
        <taxon>Spermatophyta</taxon>
        <taxon>Pinopsida</taxon>
        <taxon>Pinidae</taxon>
        <taxon>Conifers II</taxon>
        <taxon>Cupressales</taxon>
        <taxon>Taxaceae</taxon>
        <taxon>Taxus</taxon>
    </lineage>
</organism>
<keyword evidence="1" id="KW-0677">Repeat</keyword>
<keyword evidence="4" id="KW-1185">Reference proteome</keyword>
<evidence type="ECO:0000313" key="3">
    <source>
        <dbReference type="EMBL" id="KAH9313013.1"/>
    </source>
</evidence>
<dbReference type="GO" id="GO:0003723">
    <property type="term" value="F:RNA binding"/>
    <property type="evidence" value="ECO:0007669"/>
    <property type="project" value="InterPro"/>
</dbReference>
<dbReference type="Pfam" id="PF20431">
    <property type="entry name" value="E_motif"/>
    <property type="match status" value="1"/>
</dbReference>
<dbReference type="GO" id="GO:0009451">
    <property type="term" value="P:RNA modification"/>
    <property type="evidence" value="ECO:0007669"/>
    <property type="project" value="InterPro"/>
</dbReference>
<evidence type="ECO:0000313" key="4">
    <source>
        <dbReference type="Proteomes" id="UP000824469"/>
    </source>
</evidence>
<dbReference type="InterPro" id="IPR046848">
    <property type="entry name" value="E_motif"/>
</dbReference>
<dbReference type="OMA" id="LITMYGE"/>
<gene>
    <name evidence="3" type="ORF">KI387_028048</name>
</gene>
<dbReference type="SUPFAM" id="SSF48452">
    <property type="entry name" value="TPR-like"/>
    <property type="match status" value="2"/>
</dbReference>
<dbReference type="FunFam" id="1.25.40.10:FF:000031">
    <property type="entry name" value="Pentatricopeptide repeat-containing protein mitochondrial"/>
    <property type="match status" value="1"/>
</dbReference>
<feature type="repeat" description="PPR" evidence="2">
    <location>
        <begin position="315"/>
        <end position="349"/>
    </location>
</feature>
<evidence type="ECO:0000256" key="1">
    <source>
        <dbReference type="ARBA" id="ARBA00022737"/>
    </source>
</evidence>
<dbReference type="Pfam" id="PF01535">
    <property type="entry name" value="PPR"/>
    <property type="match status" value="7"/>
</dbReference>